<dbReference type="Gene3D" id="2.40.30.130">
    <property type="match status" value="1"/>
</dbReference>
<proteinExistence type="predicted"/>
<dbReference type="Pfam" id="PF07973">
    <property type="entry name" value="tRNA_SAD"/>
    <property type="match status" value="1"/>
</dbReference>
<gene>
    <name evidence="8" type="ORF">YC6258_04356</name>
</gene>
<dbReference type="PANTHER" id="PTHR43462:SF1">
    <property type="entry name" value="ALANYL-TRNA EDITING PROTEIN AARSD1"/>
    <property type="match status" value="1"/>
</dbReference>
<dbReference type="GO" id="GO:0002161">
    <property type="term" value="F:aminoacyl-tRNA deacylase activity"/>
    <property type="evidence" value="ECO:0007669"/>
    <property type="project" value="UniProtKB-ARBA"/>
</dbReference>
<dbReference type="Pfam" id="PF01411">
    <property type="entry name" value="tRNA-synt_2c"/>
    <property type="match status" value="1"/>
</dbReference>
<dbReference type="InterPro" id="IPR018165">
    <property type="entry name" value="Ala-tRNA-synth_IIc_core"/>
</dbReference>
<comment type="subcellular location">
    <subcellularLocation>
        <location evidence="2">Cytoplasm</location>
    </subcellularLocation>
</comment>
<dbReference type="SUPFAM" id="SSF50447">
    <property type="entry name" value="Translation proteins"/>
    <property type="match status" value="1"/>
</dbReference>
<dbReference type="AlphaFoldDB" id="A0A0C5VSR9"/>
<keyword evidence="9" id="KW-1185">Reference proteome</keyword>
<keyword evidence="8" id="KW-0436">Ligase</keyword>
<sequence>MTHKMFYEDAYLKQLKTTIVAMEPAEGQWQLITAETIFYPQGGGQPGDQGWLLTEDGRRIEITNTRYSADRQHIVHYLNGTSIAGLAAGTCVTLELNWARRHRLMRMHTAMHLMCSIIPAPVTGGGVSELQSRCEFDVQTSDWDKEQLTRQLNELVQAALPVSISYITEQQLDDNPELVRTMSVQPPRGLGDIRMIRVGEGIDYQPCGGTHVANTAEIGQIRIASIKSKGKQNKRFNIELED</sequence>
<dbReference type="InterPro" id="IPR009000">
    <property type="entry name" value="Transl_B-barrel_sf"/>
</dbReference>
<evidence type="ECO:0000256" key="3">
    <source>
        <dbReference type="ARBA" id="ARBA00017959"/>
    </source>
</evidence>
<evidence type="ECO:0000256" key="2">
    <source>
        <dbReference type="ARBA" id="ARBA00004496"/>
    </source>
</evidence>
<keyword evidence="8" id="KW-0030">Aminoacyl-tRNA synthetase</keyword>
<dbReference type="InterPro" id="IPR012947">
    <property type="entry name" value="tRNA_SAD"/>
</dbReference>
<dbReference type="Gene3D" id="3.30.980.10">
    <property type="entry name" value="Threonyl-trna Synthetase, Chain A, domain 2"/>
    <property type="match status" value="1"/>
</dbReference>
<dbReference type="SUPFAM" id="SSF55186">
    <property type="entry name" value="ThrRS/AlaRS common domain"/>
    <property type="match status" value="1"/>
</dbReference>
<reference evidence="8 9" key="1">
    <citation type="submission" date="2014-01" db="EMBL/GenBank/DDBJ databases">
        <title>Full genme sequencing of cellulolytic bacterium Gynuella sunshinyii YC6258T gen. nov., sp. nov.</title>
        <authorList>
            <person name="Khan H."/>
            <person name="Chung E.J."/>
            <person name="Chung Y.R."/>
        </authorList>
    </citation>
    <scope>NUCLEOTIDE SEQUENCE [LARGE SCALE GENOMIC DNA]</scope>
    <source>
        <strain evidence="8 9">YC6258</strain>
    </source>
</reference>
<dbReference type="PANTHER" id="PTHR43462">
    <property type="entry name" value="ALANYL-TRNA EDITING PROTEIN"/>
    <property type="match status" value="1"/>
</dbReference>
<dbReference type="RefSeq" id="WP_044618400.1">
    <property type="nucleotide sequence ID" value="NZ_CP007142.1"/>
</dbReference>
<dbReference type="GO" id="GO:0003676">
    <property type="term" value="F:nucleic acid binding"/>
    <property type="evidence" value="ECO:0007669"/>
    <property type="project" value="InterPro"/>
</dbReference>
<evidence type="ECO:0000256" key="1">
    <source>
        <dbReference type="ARBA" id="ARBA00001947"/>
    </source>
</evidence>
<dbReference type="STRING" id="1445510.YC6258_04356"/>
<dbReference type="KEGG" id="gsn:YC6258_04356"/>
<dbReference type="PATRIC" id="fig|1445510.3.peg.4321"/>
<protein>
    <recommendedName>
        <fullName evidence="3">Alanine--tRNA ligase</fullName>
    </recommendedName>
    <alternativeName>
        <fullName evidence="6">Alanyl-tRNA synthetase</fullName>
    </alternativeName>
</protein>
<keyword evidence="4" id="KW-0479">Metal-binding</keyword>
<dbReference type="GO" id="GO:0005737">
    <property type="term" value="C:cytoplasm"/>
    <property type="evidence" value="ECO:0007669"/>
    <property type="project" value="UniProtKB-SubCell"/>
</dbReference>
<dbReference type="InterPro" id="IPR018163">
    <property type="entry name" value="Thr/Ala-tRNA-synth_IIc_edit"/>
</dbReference>
<evidence type="ECO:0000256" key="5">
    <source>
        <dbReference type="ARBA" id="ARBA00022833"/>
    </source>
</evidence>
<dbReference type="EMBL" id="CP007142">
    <property type="protein sequence ID" value="AJQ96388.1"/>
    <property type="molecule type" value="Genomic_DNA"/>
</dbReference>
<name>A0A0C5VSR9_9GAMM</name>
<feature type="domain" description="Alanyl-transfer RNA synthetases family profile" evidence="7">
    <location>
        <begin position="1"/>
        <end position="242"/>
    </location>
</feature>
<dbReference type="InterPro" id="IPR051335">
    <property type="entry name" value="Alanyl-tRNA_Editing_Enzymes"/>
</dbReference>
<dbReference type="GO" id="GO:0046872">
    <property type="term" value="F:metal ion binding"/>
    <property type="evidence" value="ECO:0007669"/>
    <property type="project" value="UniProtKB-KW"/>
</dbReference>
<dbReference type="PROSITE" id="PS50860">
    <property type="entry name" value="AA_TRNA_LIGASE_II_ALA"/>
    <property type="match status" value="1"/>
</dbReference>
<evidence type="ECO:0000256" key="6">
    <source>
        <dbReference type="ARBA" id="ARBA00032577"/>
    </source>
</evidence>
<keyword evidence="8" id="KW-0378">Hydrolase</keyword>
<dbReference type="GO" id="GO:0006419">
    <property type="term" value="P:alanyl-tRNA aminoacylation"/>
    <property type="evidence" value="ECO:0007669"/>
    <property type="project" value="InterPro"/>
</dbReference>
<evidence type="ECO:0000259" key="7">
    <source>
        <dbReference type="PROSITE" id="PS50860"/>
    </source>
</evidence>
<organism evidence="8 9">
    <name type="scientific">Gynuella sunshinyii YC6258</name>
    <dbReference type="NCBI Taxonomy" id="1445510"/>
    <lineage>
        <taxon>Bacteria</taxon>
        <taxon>Pseudomonadati</taxon>
        <taxon>Pseudomonadota</taxon>
        <taxon>Gammaproteobacteria</taxon>
        <taxon>Oceanospirillales</taxon>
        <taxon>Saccharospirillaceae</taxon>
        <taxon>Gynuella</taxon>
    </lineage>
</organism>
<evidence type="ECO:0000313" key="9">
    <source>
        <dbReference type="Proteomes" id="UP000032266"/>
    </source>
</evidence>
<evidence type="ECO:0000256" key="4">
    <source>
        <dbReference type="ARBA" id="ARBA00022723"/>
    </source>
</evidence>
<comment type="cofactor">
    <cofactor evidence="1">
        <name>Zn(2+)</name>
        <dbReference type="ChEBI" id="CHEBI:29105"/>
    </cofactor>
</comment>
<keyword evidence="5" id="KW-0862">Zinc</keyword>
<dbReference type="GO" id="GO:0004813">
    <property type="term" value="F:alanine-tRNA ligase activity"/>
    <property type="evidence" value="ECO:0007669"/>
    <property type="project" value="InterPro"/>
</dbReference>
<dbReference type="InterPro" id="IPR018164">
    <property type="entry name" value="Ala-tRNA-synth_IIc_N"/>
</dbReference>
<dbReference type="GO" id="GO:0005524">
    <property type="term" value="F:ATP binding"/>
    <property type="evidence" value="ECO:0007669"/>
    <property type="project" value="InterPro"/>
</dbReference>
<dbReference type="OrthoDB" id="9812949at2"/>
<dbReference type="HOGENOM" id="CLU_004485_3_2_6"/>
<accession>A0A0C5VSR9</accession>
<dbReference type="Proteomes" id="UP000032266">
    <property type="component" value="Chromosome"/>
</dbReference>
<dbReference type="SMART" id="SM00863">
    <property type="entry name" value="tRNA_SAD"/>
    <property type="match status" value="1"/>
</dbReference>
<evidence type="ECO:0000313" key="8">
    <source>
        <dbReference type="EMBL" id="AJQ96388.1"/>
    </source>
</evidence>